<reference evidence="11" key="1">
    <citation type="submission" date="2016-10" db="EMBL/GenBank/DDBJ databases">
        <authorList>
            <person name="Varghese N."/>
            <person name="Submissions S."/>
        </authorList>
    </citation>
    <scope>NUCLEOTIDE SEQUENCE [LARGE SCALE GENOMIC DNA]</scope>
    <source>
        <strain evidence="11">S9</strain>
    </source>
</reference>
<dbReference type="InterPro" id="IPR010158">
    <property type="entry name" value="Amidase_Cbmase"/>
</dbReference>
<dbReference type="PIRSF" id="PIRSF001235">
    <property type="entry name" value="Amidase_carbamoylase"/>
    <property type="match status" value="1"/>
</dbReference>
<feature type="binding site" evidence="7">
    <location>
        <position position="80"/>
    </location>
    <ligand>
        <name>Zn(2+)</name>
        <dbReference type="ChEBI" id="CHEBI:29105"/>
        <label>1</label>
    </ligand>
</feature>
<dbReference type="GO" id="GO:0016813">
    <property type="term" value="F:hydrolase activity, acting on carbon-nitrogen (but not peptide) bonds, in linear amidines"/>
    <property type="evidence" value="ECO:0007669"/>
    <property type="project" value="InterPro"/>
</dbReference>
<comment type="similarity">
    <text evidence="2">Belongs to the peptidase M20 family.</text>
</comment>
<dbReference type="Pfam" id="PF01546">
    <property type="entry name" value="Peptidase_M20"/>
    <property type="match status" value="1"/>
</dbReference>
<dbReference type="Gene3D" id="3.40.630.10">
    <property type="entry name" value="Zn peptidases"/>
    <property type="match status" value="1"/>
</dbReference>
<name>A0A1H9U750_9BACI</name>
<dbReference type="PANTHER" id="PTHR32494:SF19">
    <property type="entry name" value="ALLANTOATE DEIMINASE-RELATED"/>
    <property type="match status" value="1"/>
</dbReference>
<gene>
    <name evidence="10" type="ORF">SAMN05518684_10713</name>
</gene>
<feature type="binding site" evidence="7">
    <location>
        <position position="126"/>
    </location>
    <ligand>
        <name>Zn(2+)</name>
        <dbReference type="ChEBI" id="CHEBI:29105"/>
        <label>2</label>
    </ligand>
</feature>
<dbReference type="STRING" id="1601833.SAMN05518684_10713"/>
<dbReference type="PROSITE" id="PS00758">
    <property type="entry name" value="ARGE_DAPE_CPG2_1"/>
    <property type="match status" value="1"/>
</dbReference>
<evidence type="ECO:0000256" key="7">
    <source>
        <dbReference type="PIRSR" id="PIRSR001235-1"/>
    </source>
</evidence>
<evidence type="ECO:0000256" key="6">
    <source>
        <dbReference type="ARBA" id="ARBA00023211"/>
    </source>
</evidence>
<dbReference type="Gene3D" id="3.30.70.360">
    <property type="match status" value="1"/>
</dbReference>
<feature type="domain" description="Peptidase M20 dimerisation" evidence="9">
    <location>
        <begin position="216"/>
        <end position="310"/>
    </location>
</feature>
<evidence type="ECO:0000256" key="4">
    <source>
        <dbReference type="ARBA" id="ARBA00022723"/>
    </source>
</evidence>
<feature type="binding site" evidence="7">
    <location>
        <position position="91"/>
    </location>
    <ligand>
        <name>Zn(2+)</name>
        <dbReference type="ChEBI" id="CHEBI:29105"/>
        <label>1</label>
    </ligand>
</feature>
<evidence type="ECO:0000256" key="3">
    <source>
        <dbReference type="ARBA" id="ARBA00011738"/>
    </source>
</evidence>
<feature type="binding site" evidence="7">
    <location>
        <position position="387"/>
    </location>
    <ligand>
        <name>Zn(2+)</name>
        <dbReference type="ChEBI" id="CHEBI:29105"/>
        <label>2</label>
    </ligand>
</feature>
<protein>
    <submittedName>
        <fullName evidence="10">N-carbamoyl-L-amino-acid hydrolase</fullName>
    </submittedName>
</protein>
<evidence type="ECO:0000259" key="9">
    <source>
        <dbReference type="Pfam" id="PF07687"/>
    </source>
</evidence>
<comment type="cofactor">
    <cofactor evidence="1">
        <name>Mn(2+)</name>
        <dbReference type="ChEBI" id="CHEBI:29035"/>
    </cofactor>
</comment>
<dbReference type="CDD" id="cd03884">
    <property type="entry name" value="M20_bAS"/>
    <property type="match status" value="1"/>
</dbReference>
<dbReference type="InterPro" id="IPR002933">
    <property type="entry name" value="Peptidase_M20"/>
</dbReference>
<dbReference type="OrthoDB" id="9808195at2"/>
<dbReference type="InterPro" id="IPR036264">
    <property type="entry name" value="Bact_exopeptidase_dim_dom"/>
</dbReference>
<keyword evidence="6" id="KW-0464">Manganese</keyword>
<dbReference type="Pfam" id="PF07687">
    <property type="entry name" value="M20_dimer"/>
    <property type="match status" value="1"/>
</dbReference>
<dbReference type="NCBIfam" id="TIGR01879">
    <property type="entry name" value="hydantase"/>
    <property type="match status" value="1"/>
</dbReference>
<keyword evidence="11" id="KW-1185">Reference proteome</keyword>
<evidence type="ECO:0000256" key="1">
    <source>
        <dbReference type="ARBA" id="ARBA00001936"/>
    </source>
</evidence>
<keyword evidence="5 10" id="KW-0378">Hydrolase</keyword>
<dbReference type="RefSeq" id="WP_093051155.1">
    <property type="nucleotide sequence ID" value="NZ_FOGT01000007.1"/>
</dbReference>
<evidence type="ECO:0000256" key="2">
    <source>
        <dbReference type="ARBA" id="ARBA00006153"/>
    </source>
</evidence>
<evidence type="ECO:0000313" key="10">
    <source>
        <dbReference type="EMBL" id="SES05306.1"/>
    </source>
</evidence>
<dbReference type="SUPFAM" id="SSF55031">
    <property type="entry name" value="Bacterial exopeptidase dimerisation domain"/>
    <property type="match status" value="1"/>
</dbReference>
<dbReference type="Proteomes" id="UP000198571">
    <property type="component" value="Unassembled WGS sequence"/>
</dbReference>
<evidence type="ECO:0000313" key="11">
    <source>
        <dbReference type="Proteomes" id="UP000198571"/>
    </source>
</evidence>
<keyword evidence="4 7" id="KW-0479">Metal-binding</keyword>
<feature type="binding site" evidence="7">
    <location>
        <position position="91"/>
    </location>
    <ligand>
        <name>Zn(2+)</name>
        <dbReference type="ChEBI" id="CHEBI:29105"/>
        <label>2</label>
    </ligand>
</feature>
<feature type="binding site" evidence="7">
    <location>
        <position position="191"/>
    </location>
    <ligand>
        <name>Zn(2+)</name>
        <dbReference type="ChEBI" id="CHEBI:29105"/>
        <label>1</label>
    </ligand>
</feature>
<feature type="binding site" evidence="8">
    <location>
        <position position="293"/>
    </location>
    <ligand>
        <name>allantoate</name>
        <dbReference type="ChEBI" id="CHEBI:17536"/>
    </ligand>
</feature>
<dbReference type="GO" id="GO:0046872">
    <property type="term" value="F:metal ion binding"/>
    <property type="evidence" value="ECO:0007669"/>
    <property type="project" value="UniProtKB-KW"/>
</dbReference>
<evidence type="ECO:0000256" key="8">
    <source>
        <dbReference type="PIRSR" id="PIRSR001235-2"/>
    </source>
</evidence>
<comment type="subunit">
    <text evidence="3">Homodimer.</text>
</comment>
<accession>A0A1H9U750</accession>
<dbReference type="InterPro" id="IPR011650">
    <property type="entry name" value="Peptidase_M20_dimer"/>
</dbReference>
<sequence>MKTWLEHNLLKLNFTDTMDQPDGFTRLSFSPEEWEARDEFIQIAKEMDLTIREDEAGNVIARWIPGSATEEKPAIALGSHVDTVTNGGGYDGVAGVLCGLGTVYQLKKEGFTPDRPIEVICFASEESARFGVSTIGSKAMSGMLDTEALAEVPDKDGVTIKQAMEERGLNYEESPKAERDAGDLSSFVELHIEQGTRIEKAGGEVGAVTAIACPIRLNIDIFGKAGHTGTTPMADRQDALVSAAELISFIYNRALAFNEENDTPLVATASTISNEPNVMNVIPGKVTVGVDIRSVSDGLKEKMAEEIRKKTAEIEDTFRATINIQTLVNNPSIFLDASVHKDLTLAAEQAGLNNFTLESGAGHDVMNMARKWPSGLVFIPCKDGLSHHPEEHASLDDLEKGVKLLAAYIKNKAGD</sequence>
<dbReference type="SUPFAM" id="SSF53187">
    <property type="entry name" value="Zn-dependent exopeptidases"/>
    <property type="match status" value="1"/>
</dbReference>
<dbReference type="EMBL" id="FOGT01000007">
    <property type="protein sequence ID" value="SES05306.1"/>
    <property type="molecule type" value="Genomic_DNA"/>
</dbReference>
<feature type="binding site" evidence="8">
    <location>
        <position position="216"/>
    </location>
    <ligand>
        <name>allantoate</name>
        <dbReference type="ChEBI" id="CHEBI:17536"/>
    </ligand>
</feature>
<dbReference type="InterPro" id="IPR001261">
    <property type="entry name" value="ArgE/DapE_CS"/>
</dbReference>
<proteinExistence type="inferred from homology"/>
<evidence type="ECO:0000256" key="5">
    <source>
        <dbReference type="ARBA" id="ARBA00022801"/>
    </source>
</evidence>
<comment type="cofactor">
    <cofactor evidence="7">
        <name>Zn(2+)</name>
        <dbReference type="ChEBI" id="CHEBI:29105"/>
    </cofactor>
    <text evidence="7">Binds 2 Zn(2+) ions per subunit.</text>
</comment>
<organism evidence="10 11">
    <name type="scientific">Salipaludibacillus aurantiacus</name>
    <dbReference type="NCBI Taxonomy" id="1601833"/>
    <lineage>
        <taxon>Bacteria</taxon>
        <taxon>Bacillati</taxon>
        <taxon>Bacillota</taxon>
        <taxon>Bacilli</taxon>
        <taxon>Bacillales</taxon>
        <taxon>Bacillaceae</taxon>
    </lineage>
</organism>
<feature type="binding site" evidence="8">
    <location>
        <position position="280"/>
    </location>
    <ligand>
        <name>allantoate</name>
        <dbReference type="ChEBI" id="CHEBI:17536"/>
    </ligand>
</feature>
<keyword evidence="7" id="KW-0862">Zinc</keyword>
<dbReference type="AlphaFoldDB" id="A0A1H9U750"/>
<dbReference type="PANTHER" id="PTHR32494">
    <property type="entry name" value="ALLANTOATE DEIMINASE-RELATED"/>
    <property type="match status" value="1"/>
</dbReference>